<accession>A0A511QCQ9</accession>
<sequence length="52" mass="5673">MSSNLTFNIGSTFGVDDACAFTAPEANRTDRAIVEWSSLFFILNTSLSELLV</sequence>
<dbReference type="EMBL" id="BJXJ01000008">
    <property type="protein sequence ID" value="GEM74977.1"/>
    <property type="molecule type" value="Genomic_DNA"/>
</dbReference>
<dbReference type="AlphaFoldDB" id="A0A511QCQ9"/>
<organism evidence="1 2">
    <name type="scientific">Vibrio sagamiensis NBRC 104589</name>
    <dbReference type="NCBI Taxonomy" id="1219064"/>
    <lineage>
        <taxon>Bacteria</taxon>
        <taxon>Pseudomonadati</taxon>
        <taxon>Pseudomonadota</taxon>
        <taxon>Gammaproteobacteria</taxon>
        <taxon>Vibrionales</taxon>
        <taxon>Vibrionaceae</taxon>
        <taxon>Vibrio</taxon>
    </lineage>
</organism>
<keyword evidence="2" id="KW-1185">Reference proteome</keyword>
<name>A0A511QCQ9_9VIBR</name>
<evidence type="ECO:0000313" key="1">
    <source>
        <dbReference type="EMBL" id="GEM74977.1"/>
    </source>
</evidence>
<evidence type="ECO:0000313" key="2">
    <source>
        <dbReference type="Proteomes" id="UP000321922"/>
    </source>
</evidence>
<comment type="caution">
    <text evidence="1">The sequence shown here is derived from an EMBL/GenBank/DDBJ whole genome shotgun (WGS) entry which is preliminary data.</text>
</comment>
<protein>
    <submittedName>
        <fullName evidence="1">Uncharacterized protein</fullName>
    </submittedName>
</protein>
<gene>
    <name evidence="1" type="ORF">VSA01S_10890</name>
</gene>
<dbReference type="Proteomes" id="UP000321922">
    <property type="component" value="Unassembled WGS sequence"/>
</dbReference>
<proteinExistence type="predicted"/>
<reference evidence="1 2" key="1">
    <citation type="submission" date="2019-07" db="EMBL/GenBank/DDBJ databases">
        <title>Whole genome shotgun sequence of Vibrio sagamiensis NBRC 104589.</title>
        <authorList>
            <person name="Hosoyama A."/>
            <person name="Uohara A."/>
            <person name="Ohji S."/>
            <person name="Ichikawa N."/>
        </authorList>
    </citation>
    <scope>NUCLEOTIDE SEQUENCE [LARGE SCALE GENOMIC DNA]</scope>
    <source>
        <strain evidence="1 2">NBRC 104589</strain>
    </source>
</reference>